<dbReference type="EMBL" id="JBEAFC010000004">
    <property type="protein sequence ID" value="KAL1557423.1"/>
    <property type="molecule type" value="Genomic_DNA"/>
</dbReference>
<dbReference type="Proteomes" id="UP001567538">
    <property type="component" value="Unassembled WGS sequence"/>
</dbReference>
<organism evidence="1 2">
    <name type="scientific">Salvia divinorum</name>
    <name type="common">Maria pastora</name>
    <name type="synonym">Diviner's sage</name>
    <dbReference type="NCBI Taxonomy" id="28513"/>
    <lineage>
        <taxon>Eukaryota</taxon>
        <taxon>Viridiplantae</taxon>
        <taxon>Streptophyta</taxon>
        <taxon>Embryophyta</taxon>
        <taxon>Tracheophyta</taxon>
        <taxon>Spermatophyta</taxon>
        <taxon>Magnoliopsida</taxon>
        <taxon>eudicotyledons</taxon>
        <taxon>Gunneridae</taxon>
        <taxon>Pentapetalae</taxon>
        <taxon>asterids</taxon>
        <taxon>lamiids</taxon>
        <taxon>Lamiales</taxon>
        <taxon>Lamiaceae</taxon>
        <taxon>Nepetoideae</taxon>
        <taxon>Mentheae</taxon>
        <taxon>Salviinae</taxon>
        <taxon>Salvia</taxon>
        <taxon>Salvia subgen. Calosphace</taxon>
    </lineage>
</organism>
<reference evidence="1 2" key="1">
    <citation type="submission" date="2024-06" db="EMBL/GenBank/DDBJ databases">
        <title>A chromosome level genome sequence of Diviner's sage (Salvia divinorum).</title>
        <authorList>
            <person name="Ford S.A."/>
            <person name="Ro D.-K."/>
            <person name="Ness R.W."/>
            <person name="Phillips M.A."/>
        </authorList>
    </citation>
    <scope>NUCLEOTIDE SEQUENCE [LARGE SCALE GENOMIC DNA]</scope>
    <source>
        <strain evidence="1">SAF-2024a</strain>
        <tissue evidence="1">Leaf</tissue>
    </source>
</reference>
<proteinExistence type="predicted"/>
<dbReference type="AlphaFoldDB" id="A0ABD1HQ93"/>
<evidence type="ECO:0000313" key="2">
    <source>
        <dbReference type="Proteomes" id="UP001567538"/>
    </source>
</evidence>
<name>A0ABD1HQ93_SALDI</name>
<evidence type="ECO:0000313" key="1">
    <source>
        <dbReference type="EMBL" id="KAL1557423.1"/>
    </source>
</evidence>
<gene>
    <name evidence="1" type="ORF">AAHA92_08002</name>
</gene>
<accession>A0ABD1HQ93</accession>
<protein>
    <submittedName>
        <fullName evidence="1">Uncharacterized protein</fullName>
    </submittedName>
</protein>
<keyword evidence="2" id="KW-1185">Reference proteome</keyword>
<comment type="caution">
    <text evidence="1">The sequence shown here is derived from an EMBL/GenBank/DDBJ whole genome shotgun (WGS) entry which is preliminary data.</text>
</comment>
<sequence>MLGVLGRLNVGLLGPLGRVTYPISSAKQLKQDIAFLKLLVTLISSNIYGIPLFFSHFDRLIEKTESSKACCEER</sequence>